<accession>A0ABV7P0K6</accession>
<organism evidence="1 2">
    <name type="scientific">Amycolatopsis speibonae</name>
    <dbReference type="NCBI Taxonomy" id="1450224"/>
    <lineage>
        <taxon>Bacteria</taxon>
        <taxon>Bacillati</taxon>
        <taxon>Actinomycetota</taxon>
        <taxon>Actinomycetes</taxon>
        <taxon>Pseudonocardiales</taxon>
        <taxon>Pseudonocardiaceae</taxon>
        <taxon>Amycolatopsis</taxon>
    </lineage>
</organism>
<reference evidence="2" key="1">
    <citation type="journal article" date="2019" name="Int. J. Syst. Evol. Microbiol.">
        <title>The Global Catalogue of Microorganisms (GCM) 10K type strain sequencing project: providing services to taxonomists for standard genome sequencing and annotation.</title>
        <authorList>
            <consortium name="The Broad Institute Genomics Platform"/>
            <consortium name="The Broad Institute Genome Sequencing Center for Infectious Disease"/>
            <person name="Wu L."/>
            <person name="Ma J."/>
        </authorList>
    </citation>
    <scope>NUCLEOTIDE SEQUENCE [LARGE SCALE GENOMIC DNA]</scope>
    <source>
        <strain evidence="2">CGMCC 4.7676</strain>
    </source>
</reference>
<sequence length="354" mass="38620">MSHPYSFALHETLLRVAGWLPDELLASARSLLADDRCGEVAEVLAFAGRRTVLPLSEDDLDTLTELLESDGVSPEVLHAVELAPHNTPLLWRFSAEWHEVDLQEGEGENSPMTVAAFAAEDLLAAVEEEPGMRALWSAVRRPVGGARYPRPRVVYVAEVDDEESGTAELPELVGRIQARLIAAGERDPQVELLSVRSSWPDYQLAVRVEGKLLWSAAGDVEIKVARIFDEVDPETGPRFEPDRAKITDEDTRNALISYLGSGTALLVTTAMLEDVVDTAQGAVVPTSFRTDGTWVWTDAVAYYLEHHQLAPDPELVAHIEAAGGPPSAVDSVALGRAMEALKSSRDDRPVWTTS</sequence>
<name>A0ABV7P0K6_9PSEU</name>
<evidence type="ECO:0000313" key="1">
    <source>
        <dbReference type="EMBL" id="MFC3452619.1"/>
    </source>
</evidence>
<comment type="caution">
    <text evidence="1">The sequence shown here is derived from an EMBL/GenBank/DDBJ whole genome shotgun (WGS) entry which is preliminary data.</text>
</comment>
<dbReference type="Proteomes" id="UP001595645">
    <property type="component" value="Unassembled WGS sequence"/>
</dbReference>
<proteinExistence type="predicted"/>
<dbReference type="EMBL" id="JBHRWK010000038">
    <property type="protein sequence ID" value="MFC3452619.1"/>
    <property type="molecule type" value="Genomic_DNA"/>
</dbReference>
<evidence type="ECO:0000313" key="2">
    <source>
        <dbReference type="Proteomes" id="UP001595645"/>
    </source>
</evidence>
<protein>
    <submittedName>
        <fullName evidence="1">Uncharacterized protein</fullName>
    </submittedName>
</protein>
<dbReference type="RefSeq" id="WP_378241392.1">
    <property type="nucleotide sequence ID" value="NZ_JBHRWK010000038.1"/>
</dbReference>
<keyword evidence="2" id="KW-1185">Reference proteome</keyword>
<gene>
    <name evidence="1" type="ORF">ACFOSH_24550</name>
</gene>